<dbReference type="PROSITE" id="PS00345">
    <property type="entry name" value="ETS_DOMAIN_1"/>
    <property type="match status" value="1"/>
</dbReference>
<evidence type="ECO:0000256" key="4">
    <source>
        <dbReference type="SAM" id="MobiDB-lite"/>
    </source>
</evidence>
<dbReference type="FunFam" id="1.10.10.10:FF:000586">
    <property type="entry name" value="Uncharacterized protein, isoform B"/>
    <property type="match status" value="1"/>
</dbReference>
<dbReference type="PROSITE" id="PS50061">
    <property type="entry name" value="ETS_DOMAIN_3"/>
    <property type="match status" value="1"/>
</dbReference>
<gene>
    <name evidence="7" type="ORF">CHIRRI_LOCUS10393</name>
</gene>
<dbReference type="InterPro" id="IPR036390">
    <property type="entry name" value="WH_DNA-bd_sf"/>
</dbReference>
<dbReference type="Pfam" id="PF00178">
    <property type="entry name" value="Ets"/>
    <property type="match status" value="1"/>
</dbReference>
<dbReference type="Gene3D" id="1.10.150.50">
    <property type="entry name" value="Transcription Factor, Ets-1"/>
    <property type="match status" value="1"/>
</dbReference>
<feature type="compositionally biased region" description="Polar residues" evidence="4">
    <location>
        <begin position="434"/>
        <end position="454"/>
    </location>
</feature>
<dbReference type="GO" id="GO:0000981">
    <property type="term" value="F:DNA-binding transcription factor activity, RNA polymerase II-specific"/>
    <property type="evidence" value="ECO:0007669"/>
    <property type="project" value="TreeGrafter"/>
</dbReference>
<dbReference type="InterPro" id="IPR013761">
    <property type="entry name" value="SAM/pointed_sf"/>
</dbReference>
<dbReference type="PANTHER" id="PTHR11849:SF289">
    <property type="entry name" value="ETS-LIKE PROTEIN POINTED"/>
    <property type="match status" value="1"/>
</dbReference>
<keyword evidence="3" id="KW-0539">Nucleus</keyword>
<protein>
    <recommendedName>
        <fullName evidence="9">ETS-like protein pointed</fullName>
    </recommendedName>
</protein>
<feature type="domain" description="ETS" evidence="5">
    <location>
        <begin position="559"/>
        <end position="639"/>
    </location>
</feature>
<evidence type="ECO:0000256" key="1">
    <source>
        <dbReference type="ARBA" id="ARBA00005562"/>
    </source>
</evidence>
<feature type="compositionally biased region" description="Low complexity" evidence="4">
    <location>
        <begin position="346"/>
        <end position="361"/>
    </location>
</feature>
<dbReference type="GO" id="GO:0030154">
    <property type="term" value="P:cell differentiation"/>
    <property type="evidence" value="ECO:0007669"/>
    <property type="project" value="TreeGrafter"/>
</dbReference>
<name>A0A9P0NI30_9DIPT</name>
<dbReference type="SUPFAM" id="SSF46785">
    <property type="entry name" value="Winged helix' DNA-binding domain"/>
    <property type="match status" value="1"/>
</dbReference>
<dbReference type="Gene3D" id="1.10.10.10">
    <property type="entry name" value="Winged helix-like DNA-binding domain superfamily/Winged helix DNA-binding domain"/>
    <property type="match status" value="1"/>
</dbReference>
<dbReference type="Pfam" id="PF02198">
    <property type="entry name" value="SAM_PNT"/>
    <property type="match status" value="1"/>
</dbReference>
<keyword evidence="8" id="KW-1185">Reference proteome</keyword>
<feature type="region of interest" description="Disordered" evidence="4">
    <location>
        <begin position="413"/>
        <end position="505"/>
    </location>
</feature>
<evidence type="ECO:0000259" key="5">
    <source>
        <dbReference type="PROSITE" id="PS50061"/>
    </source>
</evidence>
<dbReference type="InterPro" id="IPR046328">
    <property type="entry name" value="ETS_fam"/>
</dbReference>
<keyword evidence="2 3" id="KW-0238">DNA-binding</keyword>
<evidence type="ECO:0008006" key="9">
    <source>
        <dbReference type="Google" id="ProtNLM"/>
    </source>
</evidence>
<evidence type="ECO:0000256" key="3">
    <source>
        <dbReference type="RuleBase" id="RU004019"/>
    </source>
</evidence>
<dbReference type="GO" id="GO:0005634">
    <property type="term" value="C:nucleus"/>
    <property type="evidence" value="ECO:0007669"/>
    <property type="project" value="UniProtKB-SubCell"/>
</dbReference>
<evidence type="ECO:0000313" key="7">
    <source>
        <dbReference type="EMBL" id="CAH1728173.1"/>
    </source>
</evidence>
<feature type="compositionally biased region" description="Low complexity" evidence="4">
    <location>
        <begin position="304"/>
        <end position="336"/>
    </location>
</feature>
<dbReference type="InterPro" id="IPR036388">
    <property type="entry name" value="WH-like_DNA-bd_sf"/>
</dbReference>
<dbReference type="PROSITE" id="PS51433">
    <property type="entry name" value="PNT"/>
    <property type="match status" value="1"/>
</dbReference>
<dbReference type="SMART" id="SM00413">
    <property type="entry name" value="ETS"/>
    <property type="match status" value="1"/>
</dbReference>
<evidence type="ECO:0000313" key="8">
    <source>
        <dbReference type="Proteomes" id="UP001153620"/>
    </source>
</evidence>
<feature type="compositionally biased region" description="Polar residues" evidence="4">
    <location>
        <begin position="229"/>
        <end position="239"/>
    </location>
</feature>
<comment type="similarity">
    <text evidence="1 3">Belongs to the ETS family.</text>
</comment>
<accession>A0A9P0NI30</accession>
<proteinExistence type="inferred from homology"/>
<dbReference type="PRINTS" id="PR00454">
    <property type="entry name" value="ETSDOMAIN"/>
</dbReference>
<dbReference type="SMART" id="SM00251">
    <property type="entry name" value="SAM_PNT"/>
    <property type="match status" value="1"/>
</dbReference>
<dbReference type="Proteomes" id="UP001153620">
    <property type="component" value="Chromosome 3"/>
</dbReference>
<feature type="region of interest" description="Disordered" evidence="4">
    <location>
        <begin position="228"/>
        <end position="383"/>
    </location>
</feature>
<dbReference type="InterPro" id="IPR003118">
    <property type="entry name" value="Pointed_dom"/>
</dbReference>
<dbReference type="EMBL" id="OU895879">
    <property type="protein sequence ID" value="CAH1728173.1"/>
    <property type="molecule type" value="Genomic_DNA"/>
</dbReference>
<evidence type="ECO:0000259" key="6">
    <source>
        <dbReference type="PROSITE" id="PS51433"/>
    </source>
</evidence>
<evidence type="ECO:0000256" key="2">
    <source>
        <dbReference type="ARBA" id="ARBA00023125"/>
    </source>
</evidence>
<dbReference type="SUPFAM" id="SSF47769">
    <property type="entry name" value="SAM/Pointed domain"/>
    <property type="match status" value="1"/>
</dbReference>
<feature type="compositionally biased region" description="Low complexity" evidence="4">
    <location>
        <begin position="255"/>
        <end position="280"/>
    </location>
</feature>
<feature type="compositionally biased region" description="Polar residues" evidence="4">
    <location>
        <begin position="362"/>
        <end position="383"/>
    </location>
</feature>
<feature type="compositionally biased region" description="Basic residues" evidence="4">
    <location>
        <begin position="487"/>
        <end position="503"/>
    </location>
</feature>
<feature type="domain" description="PNT" evidence="6">
    <location>
        <begin position="138"/>
        <end position="224"/>
    </location>
</feature>
<dbReference type="AlphaFoldDB" id="A0A9P0NI30"/>
<reference evidence="7" key="2">
    <citation type="submission" date="2022-10" db="EMBL/GenBank/DDBJ databases">
        <authorList>
            <consortium name="ENA_rothamsted_submissions"/>
            <consortium name="culmorum"/>
            <person name="King R."/>
        </authorList>
    </citation>
    <scope>NUCLEOTIDE SEQUENCE</scope>
</reference>
<dbReference type="PANTHER" id="PTHR11849">
    <property type="entry name" value="ETS"/>
    <property type="match status" value="1"/>
</dbReference>
<dbReference type="FunFam" id="1.10.150.50:FF:000014">
    <property type="entry name" value="Protein c-ets-1 isoform 1"/>
    <property type="match status" value="1"/>
</dbReference>
<dbReference type="GO" id="GO:0043565">
    <property type="term" value="F:sequence-specific DNA binding"/>
    <property type="evidence" value="ECO:0007669"/>
    <property type="project" value="InterPro"/>
</dbReference>
<organism evidence="7 8">
    <name type="scientific">Chironomus riparius</name>
    <dbReference type="NCBI Taxonomy" id="315576"/>
    <lineage>
        <taxon>Eukaryota</taxon>
        <taxon>Metazoa</taxon>
        <taxon>Ecdysozoa</taxon>
        <taxon>Arthropoda</taxon>
        <taxon>Hexapoda</taxon>
        <taxon>Insecta</taxon>
        <taxon>Pterygota</taxon>
        <taxon>Neoptera</taxon>
        <taxon>Endopterygota</taxon>
        <taxon>Diptera</taxon>
        <taxon>Nematocera</taxon>
        <taxon>Chironomoidea</taxon>
        <taxon>Chironomidae</taxon>
        <taxon>Chironominae</taxon>
        <taxon>Chironomus</taxon>
    </lineage>
</organism>
<dbReference type="InterPro" id="IPR000418">
    <property type="entry name" value="Ets_dom"/>
</dbReference>
<dbReference type="PROSITE" id="PS00346">
    <property type="entry name" value="ETS_DOMAIN_2"/>
    <property type="match status" value="1"/>
</dbReference>
<reference evidence="7" key="1">
    <citation type="submission" date="2022-01" db="EMBL/GenBank/DDBJ databases">
        <authorList>
            <person name="King R."/>
        </authorList>
    </citation>
    <scope>NUCLEOTIDE SEQUENCE</scope>
</reference>
<comment type="subcellular location">
    <subcellularLocation>
        <location evidence="3">Nucleus</location>
    </subcellularLocation>
</comment>
<sequence length="667" mass="74669">MELEIYEANLADIALQEQTFYETKPTFEELQMASQLLNSTLASQNGHSGTFTSPSTFPILQPILNTGKGKKKKSVKFLTYVQGYDGSPMLLKEEPDDGPRCIQKVPSLSDLSEESCDQPQMPPLTPGTNKKLTEALHASFASWEKEVQSYKITKDPRQWTPEHVLIWLNWAKKEFSLEINSFEAFFKMHGRDIVGLGREGFLAVAPMYTGDILWEHLEILLKDCEKSSSNDGQNLYENVNTNTTTSSTDLSDFISNSSTSNTPTTNTNSSSNNNSSNNSNQLNGQDNFPAGGYTTLHDRNENNSTPPSSTTTQMSYLSMNSLRNGSNSGNAGNQNSIYPMLKEENNSSSSGNNSSNYPSLSELSNYGISHHSSTYDDQPQDYQSLQQSSPYLESSPEFYAGLNTESKYMPSAHFKNSSSGPNGIYSRVPRYSGPNDNYNDFSSYEAGQQFQQVPGSAAPTANNQQSSSSSEWNISPHHPHHPEFHPAHNHHHTSLSHHGHHQHQNFMSPLNLDKQLLNNYSMLQNNNNNNGLSNPLCGTLLPAALSANGQPCFTGSGPIQLWQFLLELLTDKSCQSFISWTGDGWEFKLTDPDEVARRWGIRKNKPKMNYEKLSRGLRYYYDKNIIHKTAGKRYVYRFVCDLQALLGLSPEEVHKMVDLKTDKKDDD</sequence>